<evidence type="ECO:0000259" key="1">
    <source>
        <dbReference type="Pfam" id="PF07727"/>
    </source>
</evidence>
<dbReference type="InterPro" id="IPR043502">
    <property type="entry name" value="DNA/RNA_pol_sf"/>
</dbReference>
<accession>A0AAV3PFV6</accession>
<dbReference type="SUPFAM" id="SSF56672">
    <property type="entry name" value="DNA/RNA polymerases"/>
    <property type="match status" value="1"/>
</dbReference>
<proteinExistence type="predicted"/>
<dbReference type="EMBL" id="BAABME010001621">
    <property type="protein sequence ID" value="GAA0150607.1"/>
    <property type="molecule type" value="Genomic_DNA"/>
</dbReference>
<dbReference type="InterPro" id="IPR013103">
    <property type="entry name" value="RVT_2"/>
</dbReference>
<dbReference type="Pfam" id="PF07727">
    <property type="entry name" value="RVT_2"/>
    <property type="match status" value="1"/>
</dbReference>
<keyword evidence="2" id="KW-0675">Receptor</keyword>
<keyword evidence="2" id="KW-0812">Transmembrane</keyword>
<evidence type="ECO:0000313" key="3">
    <source>
        <dbReference type="Proteomes" id="UP001454036"/>
    </source>
</evidence>
<keyword evidence="2" id="KW-0472">Membrane</keyword>
<keyword evidence="3" id="KW-1185">Reference proteome</keyword>
<sequence length="251" mass="28847">MDVHNAFLHGDLSKEVYMRLPPGFGKGHPGMVCQLHKSLYGLKQASGCWFSKLTAALKRYGFVQSYADYSLFTMCKDVFQLHVLVYVDLIIFENDSAAISKFKQYLSSFFHMKDLGVLKYFLGVEIARSHEGLFLSQQKYALDIVFEAGLLGARPVAFPMEQNHRLGISTSPLLQDVERFRRLVGRLLYLSFTRPDLTYVVQVIYLFLHAPRQDQWVAALQIADLFTKSLGWKQFEFLLRKLSIQDFHAST</sequence>
<gene>
    <name evidence="2" type="ORF">LIER_09514</name>
</gene>
<dbReference type="PANTHER" id="PTHR11439">
    <property type="entry name" value="GAG-POL-RELATED RETROTRANSPOSON"/>
    <property type="match status" value="1"/>
</dbReference>
<dbReference type="Proteomes" id="UP001454036">
    <property type="component" value="Unassembled WGS sequence"/>
</dbReference>
<organism evidence="2 3">
    <name type="scientific">Lithospermum erythrorhizon</name>
    <name type="common">Purple gromwell</name>
    <name type="synonym">Lithospermum officinale var. erythrorhizon</name>
    <dbReference type="NCBI Taxonomy" id="34254"/>
    <lineage>
        <taxon>Eukaryota</taxon>
        <taxon>Viridiplantae</taxon>
        <taxon>Streptophyta</taxon>
        <taxon>Embryophyta</taxon>
        <taxon>Tracheophyta</taxon>
        <taxon>Spermatophyta</taxon>
        <taxon>Magnoliopsida</taxon>
        <taxon>eudicotyledons</taxon>
        <taxon>Gunneridae</taxon>
        <taxon>Pentapetalae</taxon>
        <taxon>asterids</taxon>
        <taxon>lamiids</taxon>
        <taxon>Boraginales</taxon>
        <taxon>Boraginaceae</taxon>
        <taxon>Boraginoideae</taxon>
        <taxon>Lithospermeae</taxon>
        <taxon>Lithospermum</taxon>
    </lineage>
</organism>
<feature type="domain" description="Reverse transcriptase Ty1/copia-type" evidence="1">
    <location>
        <begin position="1"/>
        <end position="161"/>
    </location>
</feature>
<comment type="caution">
    <text evidence="2">The sequence shown here is derived from an EMBL/GenBank/DDBJ whole genome shotgun (WGS) entry which is preliminary data.</text>
</comment>
<dbReference type="AlphaFoldDB" id="A0AAV3PFV6"/>
<name>A0AAV3PFV6_LITER</name>
<evidence type="ECO:0000313" key="2">
    <source>
        <dbReference type="EMBL" id="GAA0150607.1"/>
    </source>
</evidence>
<protein>
    <submittedName>
        <fullName evidence="2">Transmembrane signal receptor</fullName>
    </submittedName>
</protein>
<reference evidence="2 3" key="1">
    <citation type="submission" date="2024-01" db="EMBL/GenBank/DDBJ databases">
        <title>The complete chloroplast genome sequence of Lithospermum erythrorhizon: insights into the phylogenetic relationship among Boraginaceae species and the maternal lineages of purple gromwells.</title>
        <authorList>
            <person name="Okada T."/>
            <person name="Watanabe K."/>
        </authorList>
    </citation>
    <scope>NUCLEOTIDE SEQUENCE [LARGE SCALE GENOMIC DNA]</scope>
</reference>
<dbReference type="PANTHER" id="PTHR11439:SF462">
    <property type="match status" value="1"/>
</dbReference>